<gene>
    <name evidence="1" type="ORF">THAOC_34222</name>
</gene>
<organism evidence="1 2">
    <name type="scientific">Thalassiosira oceanica</name>
    <name type="common">Marine diatom</name>
    <dbReference type="NCBI Taxonomy" id="159749"/>
    <lineage>
        <taxon>Eukaryota</taxon>
        <taxon>Sar</taxon>
        <taxon>Stramenopiles</taxon>
        <taxon>Ochrophyta</taxon>
        <taxon>Bacillariophyta</taxon>
        <taxon>Coscinodiscophyceae</taxon>
        <taxon>Thalassiosirophycidae</taxon>
        <taxon>Thalassiosirales</taxon>
        <taxon>Thalassiosiraceae</taxon>
        <taxon>Thalassiosira</taxon>
    </lineage>
</organism>
<evidence type="ECO:0000313" key="1">
    <source>
        <dbReference type="EMBL" id="EJK47089.1"/>
    </source>
</evidence>
<protein>
    <submittedName>
        <fullName evidence="1">Uncharacterized protein</fullName>
    </submittedName>
</protein>
<sequence length="155" mass="17575">MVLPSDRPLLTLLANGLGRPLASIEALHALKTPWACGNVELSVLMCFDFVFSDRRYRGTDFTARTLPQHLEKWITSTVALVEVDRSTEIWIKDTSTLSVLERWPCRRSMGGCPPAKESEERNFLRVFWTRGTAALDDTGGKKRFSKLTGRLLKDY</sequence>
<reference evidence="1 2" key="1">
    <citation type="journal article" date="2012" name="Genome Biol.">
        <title>Genome and low-iron response of an oceanic diatom adapted to chronic iron limitation.</title>
        <authorList>
            <person name="Lommer M."/>
            <person name="Specht M."/>
            <person name="Roy A.S."/>
            <person name="Kraemer L."/>
            <person name="Andreson R."/>
            <person name="Gutowska M.A."/>
            <person name="Wolf J."/>
            <person name="Bergner S.V."/>
            <person name="Schilhabel M.B."/>
            <person name="Klostermeier U.C."/>
            <person name="Beiko R.G."/>
            <person name="Rosenstiel P."/>
            <person name="Hippler M."/>
            <person name="Laroche J."/>
        </authorList>
    </citation>
    <scope>NUCLEOTIDE SEQUENCE [LARGE SCALE GENOMIC DNA]</scope>
    <source>
        <strain evidence="1 2">CCMP1005</strain>
    </source>
</reference>
<keyword evidence="2" id="KW-1185">Reference proteome</keyword>
<proteinExistence type="predicted"/>
<dbReference type="AlphaFoldDB" id="K0R5H0"/>
<evidence type="ECO:0000313" key="2">
    <source>
        <dbReference type="Proteomes" id="UP000266841"/>
    </source>
</evidence>
<accession>K0R5H0</accession>
<comment type="caution">
    <text evidence="1">The sequence shown here is derived from an EMBL/GenBank/DDBJ whole genome shotgun (WGS) entry which is preliminary data.</text>
</comment>
<name>K0R5H0_THAOC</name>
<dbReference type="EMBL" id="AGNL01047363">
    <property type="protein sequence ID" value="EJK47089.1"/>
    <property type="molecule type" value="Genomic_DNA"/>
</dbReference>
<dbReference type="Proteomes" id="UP000266841">
    <property type="component" value="Unassembled WGS sequence"/>
</dbReference>